<keyword evidence="1" id="KW-0732">Signal</keyword>
<accession>A0A443JCB2</accession>
<reference evidence="2 3" key="1">
    <citation type="journal article" date="2018" name="Front. Microbiol.">
        <title>Novel Insights Into Bacterial Dimethylsulfoniopropionate Catabolism in the East China Sea.</title>
        <authorList>
            <person name="Liu J."/>
            <person name="Liu J."/>
            <person name="Zhang S.H."/>
            <person name="Liang J."/>
            <person name="Lin H."/>
            <person name="Song D."/>
            <person name="Yang G.P."/>
            <person name="Todd J.D."/>
            <person name="Zhang X.H."/>
        </authorList>
    </citation>
    <scope>NUCLEOTIDE SEQUENCE [LARGE SCALE GENOMIC DNA]</scope>
    <source>
        <strain evidence="2 3">ZYFD042</strain>
    </source>
</reference>
<protein>
    <recommendedName>
        <fullName evidence="4">Antimicrobial peptide, SdpC family</fullName>
    </recommendedName>
</protein>
<dbReference type="EMBL" id="RBZY01000033">
    <property type="protein sequence ID" value="RWR18185.1"/>
    <property type="molecule type" value="Genomic_DNA"/>
</dbReference>
<sequence>MKKKRIAAWVATAALVLTAVIAPPAATASAPEELTDEQIVLGLVFGVGDFADRIGTTADVRPVGEQDAAEAAAEYERSAQAVTGELIATSPELGTALDQIRAGDPTLTEEAFATIGDVLDEYAAAQVAATDVAAADPDQVQALSPCGVAVVCWAYAAAAVHNTVVVTGAAAVVVAAALWCGAWAWCGNSVAPTSEKSQLMREQFAVDVTRAVAAN</sequence>
<name>A0A443JCB2_9MICO</name>
<dbReference type="InterPro" id="IPR023888">
    <property type="entry name" value="SdpC-like"/>
</dbReference>
<proteinExistence type="predicted"/>
<dbReference type="AlphaFoldDB" id="A0A443JCB2"/>
<comment type="caution">
    <text evidence="2">The sequence shown here is derived from an EMBL/GenBank/DDBJ whole genome shotgun (WGS) entry which is preliminary data.</text>
</comment>
<dbReference type="Pfam" id="PF26137">
    <property type="entry name" value="Toxin_SdpC"/>
    <property type="match status" value="1"/>
</dbReference>
<evidence type="ECO:0000256" key="1">
    <source>
        <dbReference type="SAM" id="SignalP"/>
    </source>
</evidence>
<evidence type="ECO:0008006" key="4">
    <source>
        <dbReference type="Google" id="ProtNLM"/>
    </source>
</evidence>
<feature type="signal peptide" evidence="1">
    <location>
        <begin position="1"/>
        <end position="28"/>
    </location>
</feature>
<dbReference type="RefSeq" id="WP_128218043.1">
    <property type="nucleotide sequence ID" value="NZ_RBZY01000033.1"/>
</dbReference>
<evidence type="ECO:0000313" key="3">
    <source>
        <dbReference type="Proteomes" id="UP000285970"/>
    </source>
</evidence>
<organism evidence="2 3">
    <name type="scientific">Microbacterium enclense</name>
    <dbReference type="NCBI Taxonomy" id="993073"/>
    <lineage>
        <taxon>Bacteria</taxon>
        <taxon>Bacillati</taxon>
        <taxon>Actinomycetota</taxon>
        <taxon>Actinomycetes</taxon>
        <taxon>Micrococcales</taxon>
        <taxon>Microbacteriaceae</taxon>
        <taxon>Microbacterium</taxon>
    </lineage>
</organism>
<feature type="chain" id="PRO_5039231610" description="Antimicrobial peptide, SdpC family" evidence="1">
    <location>
        <begin position="29"/>
        <end position="215"/>
    </location>
</feature>
<gene>
    <name evidence="2" type="ORF">D8Y23_10260</name>
</gene>
<evidence type="ECO:0000313" key="2">
    <source>
        <dbReference type="EMBL" id="RWR18185.1"/>
    </source>
</evidence>
<dbReference type="Proteomes" id="UP000285970">
    <property type="component" value="Unassembled WGS sequence"/>
</dbReference>